<dbReference type="Proteomes" id="UP000670092">
    <property type="component" value="Unassembled WGS sequence"/>
</dbReference>
<dbReference type="VEuPathDB" id="FungiDB:I7I52_07816"/>
<name>A0A8H7YIQ5_AJECA</name>
<protein>
    <submittedName>
        <fullName evidence="1">Uncharacterized protein</fullName>
    </submittedName>
</protein>
<evidence type="ECO:0000313" key="2">
    <source>
        <dbReference type="Proteomes" id="UP000670092"/>
    </source>
</evidence>
<proteinExistence type="predicted"/>
<organism evidence="1 2">
    <name type="scientific">Ajellomyces capsulatus</name>
    <name type="common">Darling's disease fungus</name>
    <name type="synonym">Histoplasma capsulatum</name>
    <dbReference type="NCBI Taxonomy" id="5037"/>
    <lineage>
        <taxon>Eukaryota</taxon>
        <taxon>Fungi</taxon>
        <taxon>Dikarya</taxon>
        <taxon>Ascomycota</taxon>
        <taxon>Pezizomycotina</taxon>
        <taxon>Eurotiomycetes</taxon>
        <taxon>Eurotiomycetidae</taxon>
        <taxon>Onygenales</taxon>
        <taxon>Ajellomycetaceae</taxon>
        <taxon>Histoplasma</taxon>
    </lineage>
</organism>
<dbReference type="EMBL" id="JAEVHI010000005">
    <property type="protein sequence ID" value="KAG5290708.1"/>
    <property type="molecule type" value="Genomic_DNA"/>
</dbReference>
<evidence type="ECO:0000313" key="1">
    <source>
        <dbReference type="EMBL" id="KAG5290708.1"/>
    </source>
</evidence>
<sequence>MGIPKDAEDKQNFADRGEYVSIVDSNSKRTRLDERIYFVIGVEGLQTPVFSNCNEAVSERKTWMVFKCGRVVHWLMKLCSGIYHTFVPQLLLSSNTNIGE</sequence>
<gene>
    <name evidence="1" type="ORF">I7I52_07816</name>
</gene>
<accession>A0A8H7YIQ5</accession>
<dbReference type="AlphaFoldDB" id="A0A8H7YIQ5"/>
<reference evidence="1 2" key="1">
    <citation type="submission" date="2021-01" db="EMBL/GenBank/DDBJ databases">
        <title>Chromosome-level genome assembly of a human fungal pathogen reveals clustering of transcriptionally co-regulated genes.</title>
        <authorList>
            <person name="Voorhies M."/>
            <person name="Cohen S."/>
            <person name="Shea T.P."/>
            <person name="Petrus S."/>
            <person name="Munoz J.F."/>
            <person name="Poplawski S."/>
            <person name="Goldman W.E."/>
            <person name="Michael T."/>
            <person name="Cuomo C.A."/>
            <person name="Sil A."/>
            <person name="Beyhan S."/>
        </authorList>
    </citation>
    <scope>NUCLEOTIDE SEQUENCE [LARGE SCALE GENOMIC DNA]</scope>
    <source>
        <strain evidence="1 2">G184AR</strain>
    </source>
</reference>
<comment type="caution">
    <text evidence="1">The sequence shown here is derived from an EMBL/GenBank/DDBJ whole genome shotgun (WGS) entry which is preliminary data.</text>
</comment>